<accession>A0AB39U5B0</accession>
<dbReference type="EMBL" id="CP129674">
    <property type="protein sequence ID" value="XDS44209.1"/>
    <property type="molecule type" value="Genomic_DNA"/>
</dbReference>
<dbReference type="InterPro" id="IPR036249">
    <property type="entry name" value="Thioredoxin-like_sf"/>
</dbReference>
<proteinExistence type="predicted"/>
<dbReference type="Gene3D" id="1.25.40.10">
    <property type="entry name" value="Tetratricopeptide repeat domain"/>
    <property type="match status" value="1"/>
</dbReference>
<protein>
    <submittedName>
        <fullName evidence="2">Tetratricopeptide repeat protein</fullName>
    </submittedName>
</protein>
<dbReference type="RefSeq" id="WP_369343801.1">
    <property type="nucleotide sequence ID" value="NZ_CP129674.1"/>
</dbReference>
<sequence>MVDSNKQFQPGVSLAGAVDLEALAHQVKAQPGEQGGAPSAGGYVIDVTTSSFQAVMQTSGTFPILLLLWTPTDDRMFPMVKTLSDAVNAQQGKVQLARVDIATETQIAQAFRVQSAPALYALVGGRPMPVLQGMPSDEELAQLTDELIPQVIQLAQKSGITGTAPYQGDDSSHADGTAGDGTAENGDSKDAIPPEHQQAYALAQQGDYSGAAEEYAKVLQSDPTDKIAQRERSKALLLARSADADVNDVRKAAADSPDDVNAQLAVADIDMIGGQIQDAFERLLDFLQSHRQDSQAIRERLLEYFAIPEPTDPRLAHARRRLATLIY</sequence>
<dbReference type="InterPro" id="IPR011990">
    <property type="entry name" value="TPR-like_helical_dom_sf"/>
</dbReference>
<dbReference type="Pfam" id="PF14561">
    <property type="entry name" value="TPR_20"/>
    <property type="match status" value="1"/>
</dbReference>
<dbReference type="SUPFAM" id="SSF52833">
    <property type="entry name" value="Thioredoxin-like"/>
    <property type="match status" value="1"/>
</dbReference>
<evidence type="ECO:0000256" key="1">
    <source>
        <dbReference type="SAM" id="MobiDB-lite"/>
    </source>
</evidence>
<dbReference type="Gene3D" id="3.40.30.10">
    <property type="entry name" value="Glutaredoxin"/>
    <property type="match status" value="1"/>
</dbReference>
<dbReference type="KEGG" id="baqk:QN215_08055"/>
<feature type="region of interest" description="Disordered" evidence="1">
    <location>
        <begin position="162"/>
        <end position="192"/>
    </location>
</feature>
<gene>
    <name evidence="2" type="ORF">QN215_08055</name>
</gene>
<organism evidence="2">
    <name type="scientific">Bifidobacterium aquikefiricola</name>
    <dbReference type="NCBI Taxonomy" id="3059038"/>
    <lineage>
        <taxon>Bacteria</taxon>
        <taxon>Bacillati</taxon>
        <taxon>Actinomycetota</taxon>
        <taxon>Actinomycetes</taxon>
        <taxon>Bifidobacteriales</taxon>
        <taxon>Bifidobacteriaceae</taxon>
        <taxon>Bifidobacterium</taxon>
    </lineage>
</organism>
<reference evidence="2" key="1">
    <citation type="submission" date="2023-07" db="EMBL/GenBank/DDBJ databases">
        <title>Bifidobacterium aquikefiriaerophilum sp. nov. and Bifidobacterium eccum sp. nov., isolated from water kefir.</title>
        <authorList>
            <person name="Breselge S."/>
            <person name="Bellassi P."/>
            <person name="Barcenilla C."/>
            <person name="Alvarez-Ordonez A."/>
            <person name="Morelli L."/>
            <person name="Cotter P.D."/>
        </authorList>
    </citation>
    <scope>NUCLEOTIDE SEQUENCE</scope>
    <source>
        <strain evidence="2">WK041_4_12</strain>
    </source>
</reference>
<dbReference type="SUPFAM" id="SSF48452">
    <property type="entry name" value="TPR-like"/>
    <property type="match status" value="1"/>
</dbReference>
<name>A0AB39U5B0_9BIFI</name>
<evidence type="ECO:0000313" key="2">
    <source>
        <dbReference type="EMBL" id="XDS44209.1"/>
    </source>
</evidence>
<dbReference type="AlphaFoldDB" id="A0AB39U5B0"/>